<dbReference type="PANTHER" id="PTHR31476:SF3">
    <property type="entry name" value="UBIQUITIN CARBOXYL-TERMINAL HYDROLASE FAMILY PROTEIN"/>
    <property type="match status" value="1"/>
</dbReference>
<feature type="coiled-coil region" evidence="1">
    <location>
        <begin position="354"/>
        <end position="381"/>
    </location>
</feature>
<keyword evidence="1" id="KW-0175">Coiled coil</keyword>
<evidence type="ECO:0000256" key="2">
    <source>
        <dbReference type="SAM" id="MobiDB-lite"/>
    </source>
</evidence>
<dbReference type="STRING" id="65489.A0A0D3EMT2"/>
<reference evidence="4" key="1">
    <citation type="journal article" date="2009" name="Rice">
        <title>De Novo Next Generation Sequencing of Plant Genomes.</title>
        <authorList>
            <person name="Rounsley S."/>
            <person name="Marri P.R."/>
            <person name="Yu Y."/>
            <person name="He R."/>
            <person name="Sisneros N."/>
            <person name="Goicoechea J.L."/>
            <person name="Lee S.J."/>
            <person name="Angelova A."/>
            <person name="Kudrna D."/>
            <person name="Luo M."/>
            <person name="Affourtit J."/>
            <person name="Desany B."/>
            <person name="Knight J."/>
            <person name="Niazi F."/>
            <person name="Egholm M."/>
            <person name="Wing R.A."/>
        </authorList>
    </citation>
    <scope>NUCLEOTIDE SEQUENCE [LARGE SCALE GENOMIC DNA]</scope>
    <source>
        <strain evidence="4">cv. IRGC 105608</strain>
    </source>
</reference>
<name>A0A0D3EMT2_9ORYZ</name>
<dbReference type="Gramene" id="OBART01G12300.1">
    <property type="protein sequence ID" value="OBART01G12300.1"/>
    <property type="gene ID" value="OBART01G12300"/>
</dbReference>
<feature type="compositionally biased region" description="Acidic residues" evidence="2">
    <location>
        <begin position="389"/>
        <end position="408"/>
    </location>
</feature>
<dbReference type="PaxDb" id="65489-OBART01G12300.1"/>
<accession>A0A0D3EMT2</accession>
<dbReference type="Proteomes" id="UP000026960">
    <property type="component" value="Chromosome 1"/>
</dbReference>
<dbReference type="eggNOG" id="ENOG502QQPG">
    <property type="taxonomic scope" value="Eukaryota"/>
</dbReference>
<feature type="region of interest" description="Disordered" evidence="2">
    <location>
        <begin position="388"/>
        <end position="408"/>
    </location>
</feature>
<dbReference type="Pfam" id="PF11955">
    <property type="entry name" value="PORR"/>
    <property type="match status" value="1"/>
</dbReference>
<proteinExistence type="predicted"/>
<dbReference type="AlphaFoldDB" id="A0A0D3EMT2"/>
<sequence length="551" mass="62007">MLLPAAAAGVHRLKSLCPVRRISSLKVPWRRDAALDAAILRDRRYRLASRLVREVLLSPGRRLLLRYLSKRRQRIRLPVLVPTFLRRYPTLLSVSPPPNPVASPSPHLLSFLEFASRHHALHSPLLASRLAKLLMISSTRALPVPKIAAAKRDFGLPDDFLTSLVPRYPHLFRLVGDPGPDASGNAFLELVSWDDQLAKSVIELRADKEADVVGIRPRPNFTVKLPRGFYLKKEMREWVRDWLELPYVSPYADTSGLHPASPEAEKRLIGVLHEVLSLSVERRMAVPIIGKFCDEFRLSNAFANAFTRHPGIFYVSLKGGIKTAVLREAYDENGELVDKDPMIELKERFVAIMDEGHREYLEELRKKREELEKQRLQEAYRGAKVGTGIEDEMEEEGIDESDEDDDSEEGEALMTWGAVAKLTRSGVGNGIAAFVLEPLNSLSRLEDILCWEQAVAHRKPLWRAGGHGGVAGSRRPAAARRGYGTREAGKQAYLYQLLIDLSDVTTSQQKQMFELKNNCCIVLPEKTKKRGTTLSVHTTLHYESIIDNDSG</sequence>
<organism evidence="4">
    <name type="scientific">Oryza barthii</name>
    <dbReference type="NCBI Taxonomy" id="65489"/>
    <lineage>
        <taxon>Eukaryota</taxon>
        <taxon>Viridiplantae</taxon>
        <taxon>Streptophyta</taxon>
        <taxon>Embryophyta</taxon>
        <taxon>Tracheophyta</taxon>
        <taxon>Spermatophyta</taxon>
        <taxon>Magnoliopsida</taxon>
        <taxon>Liliopsida</taxon>
        <taxon>Poales</taxon>
        <taxon>Poaceae</taxon>
        <taxon>BOP clade</taxon>
        <taxon>Oryzoideae</taxon>
        <taxon>Oryzeae</taxon>
        <taxon>Oryzinae</taxon>
        <taxon>Oryza</taxon>
    </lineage>
</organism>
<reference evidence="4" key="2">
    <citation type="submission" date="2015-03" db="UniProtKB">
        <authorList>
            <consortium name="EnsemblPlants"/>
        </authorList>
    </citation>
    <scope>IDENTIFICATION</scope>
</reference>
<keyword evidence="5" id="KW-1185">Reference proteome</keyword>
<dbReference type="GO" id="GO:0003723">
    <property type="term" value="F:RNA binding"/>
    <property type="evidence" value="ECO:0007669"/>
    <property type="project" value="InterPro"/>
</dbReference>
<evidence type="ECO:0000313" key="4">
    <source>
        <dbReference type="EnsemblPlants" id="OBART01G12300.1"/>
    </source>
</evidence>
<dbReference type="PANTHER" id="PTHR31476">
    <property type="entry name" value="PROTEIN WHAT'S THIS FACTOR 1 HOMOLOG, CHLOROPLASTIC"/>
    <property type="match status" value="1"/>
</dbReference>
<dbReference type="InterPro" id="IPR021099">
    <property type="entry name" value="PORR_domain"/>
</dbReference>
<dbReference type="EnsemblPlants" id="OBART01G12300.1">
    <property type="protein sequence ID" value="OBART01G12300.1"/>
    <property type="gene ID" value="OBART01G12300"/>
</dbReference>
<evidence type="ECO:0000259" key="3">
    <source>
        <dbReference type="Pfam" id="PF11955"/>
    </source>
</evidence>
<evidence type="ECO:0000256" key="1">
    <source>
        <dbReference type="SAM" id="Coils"/>
    </source>
</evidence>
<feature type="domain" description="PORR" evidence="3">
    <location>
        <begin position="31"/>
        <end position="357"/>
    </location>
</feature>
<protein>
    <recommendedName>
        <fullName evidence="3">PORR domain-containing protein</fullName>
    </recommendedName>
</protein>
<dbReference type="InterPro" id="IPR045040">
    <property type="entry name" value="PORR_fam"/>
</dbReference>
<evidence type="ECO:0000313" key="5">
    <source>
        <dbReference type="Proteomes" id="UP000026960"/>
    </source>
</evidence>